<keyword evidence="2" id="KW-1185">Reference proteome</keyword>
<sequence length="89" mass="9633">MHYPIPRSLEEMAALSQQPVSEEVVAAAIAGVITICRAQGHSLAQVQEWVLADDDLLDQKTRQWLSEAVEVAWSTVDAVAVATGCEGDR</sequence>
<protein>
    <submittedName>
        <fullName evidence="1">Uncharacterized protein</fullName>
    </submittedName>
</protein>
<dbReference type="AlphaFoldDB" id="A0A3B7MDC0"/>
<dbReference type="Proteomes" id="UP000261812">
    <property type="component" value="Chromosome"/>
</dbReference>
<evidence type="ECO:0000313" key="1">
    <source>
        <dbReference type="EMBL" id="AXY67401.1"/>
    </source>
</evidence>
<organism evidence="1 2">
    <name type="scientific">Thermosynechococcus sichuanensis E542</name>
    <dbReference type="NCBI Taxonomy" id="2016101"/>
    <lineage>
        <taxon>Bacteria</taxon>
        <taxon>Bacillati</taxon>
        <taxon>Cyanobacteriota</taxon>
        <taxon>Cyanophyceae</taxon>
        <taxon>Acaryochloridales</taxon>
        <taxon>Thermosynechococcaceae</taxon>
        <taxon>Thermosynechococcus</taxon>
        <taxon>Thermosynechococcus sichuanensis</taxon>
    </lineage>
</organism>
<reference evidence="2" key="1">
    <citation type="submission" date="2018-09" db="EMBL/GenBank/DDBJ databases">
        <title>Complete genome sequence of thermophilic cyanobacteria strain Thermosynechococcus elongatus PKUAC-SCTE542.</title>
        <authorList>
            <person name="Liang Y."/>
            <person name="Tang J."/>
            <person name="Daroch M."/>
        </authorList>
    </citation>
    <scope>NUCLEOTIDE SEQUENCE [LARGE SCALE GENOMIC DNA]</scope>
    <source>
        <strain evidence="2">E542</strain>
    </source>
</reference>
<proteinExistence type="predicted"/>
<gene>
    <name evidence="1" type="ORF">D3A95_02300</name>
</gene>
<accession>A0A3B7MDC0</accession>
<dbReference type="EMBL" id="CP032152">
    <property type="protein sequence ID" value="AXY67401.1"/>
    <property type="molecule type" value="Genomic_DNA"/>
</dbReference>
<name>A0A3B7MDC0_9CYAN</name>
<dbReference type="KEGG" id="tsq:D3A95_02300"/>
<evidence type="ECO:0000313" key="2">
    <source>
        <dbReference type="Proteomes" id="UP000261812"/>
    </source>
</evidence>